<dbReference type="EMBL" id="JAGGDJ010000042">
    <property type="protein sequence ID" value="MBO7747914.1"/>
    <property type="molecule type" value="Genomic_DNA"/>
</dbReference>
<organism evidence="1 2">
    <name type="scientific">Paenibacillus artemisiicola</name>
    <dbReference type="NCBI Taxonomy" id="1172618"/>
    <lineage>
        <taxon>Bacteria</taxon>
        <taxon>Bacillati</taxon>
        <taxon>Bacillota</taxon>
        <taxon>Bacilli</taxon>
        <taxon>Bacillales</taxon>
        <taxon>Paenibacillaceae</taxon>
        <taxon>Paenibacillus</taxon>
    </lineage>
</organism>
<dbReference type="RefSeq" id="WP_208850526.1">
    <property type="nucleotide sequence ID" value="NZ_JAGGDJ010000042.1"/>
</dbReference>
<name>A0ABS3WHW1_9BACL</name>
<protein>
    <submittedName>
        <fullName evidence="1">Uncharacterized protein</fullName>
    </submittedName>
</protein>
<dbReference type="Proteomes" id="UP000670947">
    <property type="component" value="Unassembled WGS sequence"/>
</dbReference>
<evidence type="ECO:0000313" key="1">
    <source>
        <dbReference type="EMBL" id="MBO7747914.1"/>
    </source>
</evidence>
<sequence>MPNSSEFYDFFTESPKYNGYSNNKSFEEIYYWLGEAWQVYEMMTICKNNRPAIEAVARQLETKFGDRTDINVKEDFVKQMIGTAVKHVLGYYGYVTTIQKTFLKGSAEWFKSGMHYRFVEDAPRKKELHWEPKIVYLT</sequence>
<evidence type="ECO:0000313" key="2">
    <source>
        <dbReference type="Proteomes" id="UP000670947"/>
    </source>
</evidence>
<accession>A0ABS3WHW1</accession>
<keyword evidence="2" id="KW-1185">Reference proteome</keyword>
<proteinExistence type="predicted"/>
<comment type="caution">
    <text evidence="1">The sequence shown here is derived from an EMBL/GenBank/DDBJ whole genome shotgun (WGS) entry which is preliminary data.</text>
</comment>
<reference evidence="1 2" key="1">
    <citation type="submission" date="2021-03" db="EMBL/GenBank/DDBJ databases">
        <title>Paenibacillus artemisicola MWE-103 whole genome sequence.</title>
        <authorList>
            <person name="Ham Y.J."/>
        </authorList>
    </citation>
    <scope>NUCLEOTIDE SEQUENCE [LARGE SCALE GENOMIC DNA]</scope>
    <source>
        <strain evidence="1 2">MWE-103</strain>
    </source>
</reference>
<gene>
    <name evidence="1" type="ORF">I8J29_27355</name>
</gene>